<dbReference type="InterPro" id="IPR001005">
    <property type="entry name" value="SANT/Myb"/>
</dbReference>
<evidence type="ECO:0000256" key="1">
    <source>
        <dbReference type="ARBA" id="ARBA00004123"/>
    </source>
</evidence>
<evidence type="ECO:0000256" key="2">
    <source>
        <dbReference type="ARBA" id="ARBA00023015"/>
    </source>
</evidence>
<keyword evidence="3" id="KW-0238">DNA-binding</keyword>
<organism evidence="7 8">
    <name type="scientific">Malus domestica</name>
    <name type="common">Apple</name>
    <name type="synonym">Pyrus malus</name>
    <dbReference type="NCBI Taxonomy" id="3750"/>
    <lineage>
        <taxon>Eukaryota</taxon>
        <taxon>Viridiplantae</taxon>
        <taxon>Streptophyta</taxon>
        <taxon>Embryophyta</taxon>
        <taxon>Tracheophyta</taxon>
        <taxon>Spermatophyta</taxon>
        <taxon>Magnoliopsida</taxon>
        <taxon>eudicotyledons</taxon>
        <taxon>Gunneridae</taxon>
        <taxon>Pentapetalae</taxon>
        <taxon>rosids</taxon>
        <taxon>fabids</taxon>
        <taxon>Rosales</taxon>
        <taxon>Rosaceae</taxon>
        <taxon>Amygdaloideae</taxon>
        <taxon>Maleae</taxon>
        <taxon>Malus</taxon>
    </lineage>
</organism>
<dbReference type="SMART" id="SM00717">
    <property type="entry name" value="SANT"/>
    <property type="match status" value="2"/>
</dbReference>
<evidence type="ECO:0000313" key="7">
    <source>
        <dbReference type="EMBL" id="RXI06531.1"/>
    </source>
</evidence>
<dbReference type="GO" id="GO:0005634">
    <property type="term" value="C:nucleus"/>
    <property type="evidence" value="ECO:0007669"/>
    <property type="project" value="UniProtKB-SubCell"/>
</dbReference>
<accession>A0A498KH81</accession>
<dbReference type="PANTHER" id="PTHR21654">
    <property type="entry name" value="FI21293P1"/>
    <property type="match status" value="1"/>
</dbReference>
<keyword evidence="8" id="KW-1185">Reference proteome</keyword>
<dbReference type="PROSITE" id="PS50090">
    <property type="entry name" value="MYB_LIKE"/>
    <property type="match status" value="2"/>
</dbReference>
<keyword evidence="5" id="KW-0539">Nucleus</keyword>
<keyword evidence="4" id="KW-0804">Transcription</keyword>
<dbReference type="InterPro" id="IPR044822">
    <property type="entry name" value="Myb_DNA-bind_4"/>
</dbReference>
<dbReference type="PANTHER" id="PTHR21654:SF63">
    <property type="entry name" value="MYB-LIKE DOMAIN-CONTAINING PROTEIN"/>
    <property type="match status" value="1"/>
</dbReference>
<dbReference type="Gene3D" id="1.10.10.60">
    <property type="entry name" value="Homeodomain-like"/>
    <property type="match status" value="2"/>
</dbReference>
<dbReference type="CDD" id="cd12203">
    <property type="entry name" value="GT1"/>
    <property type="match status" value="2"/>
</dbReference>
<dbReference type="Proteomes" id="UP000290289">
    <property type="component" value="Chromosome 2"/>
</dbReference>
<evidence type="ECO:0000256" key="5">
    <source>
        <dbReference type="ARBA" id="ARBA00023242"/>
    </source>
</evidence>
<sequence>MDDYEPPDLRQLMASRTQFHTPLQFPEQFSVHLNLTPPPPPPPHYRHLPIMLSSDVVPAAGLLDNHRYTSMITTTACHPTTSSAASAAAALYGIEFEHGWNNIDGANTNNNSRWPRQETLTLLEIRSALDSKFKETNQKGPLWDEVSRIMAEEHGFQRTGKKCKEKFENLYKYYKKTKEGKTGRQDGKHYRFFRQLEAIYGNHHQSTNQSSFYSRSNPLLCHTTPSDSINRDQNQEVVVQDQKLISYESLSFSNNSTEFDQTSPSKNKDDDDSLSAIDYFPMNQSTGSLKNEKKSYATSVKKKWKAKVVDFMNSQMGKVIKTQEALMEKMVKSIEASADERIAKEEEWRKQETAKYERDVHEFWAKERAWVETRDAMIMEALRKYTGEGTYNNSGKDDIAKEIGSDHSKNYPRWTEQEVTSLIQLKTSLEQTFKESEYLKEEGVWEEIAANMGGLGYTRSGGECKEKWENESVCFKMTTESNKMHKQDTKTNNMYFSQISCYEEGHEVRNRRQDGMGLQLMDEGLSPSCSNMDVNSSSLHIPFNGGENLWDERDSYVTNSLRNKRLLHW</sequence>
<feature type="domain" description="Myb-like" evidence="6">
    <location>
        <begin position="413"/>
        <end position="472"/>
    </location>
</feature>
<dbReference type="Pfam" id="PF13837">
    <property type="entry name" value="Myb_DNA-bind_4"/>
    <property type="match status" value="2"/>
</dbReference>
<dbReference type="FunFam" id="1.10.10.60:FF:000342">
    <property type="entry name" value="trihelix transcription factor PTL-like"/>
    <property type="match status" value="1"/>
</dbReference>
<keyword evidence="2" id="KW-0805">Transcription regulation</keyword>
<name>A0A498KH81_MALDO</name>
<comment type="subcellular location">
    <subcellularLocation>
        <location evidence="1">Nucleus</location>
    </subcellularLocation>
</comment>
<evidence type="ECO:0000256" key="4">
    <source>
        <dbReference type="ARBA" id="ARBA00023163"/>
    </source>
</evidence>
<dbReference type="AlphaFoldDB" id="A0A498KH81"/>
<evidence type="ECO:0000313" key="8">
    <source>
        <dbReference type="Proteomes" id="UP000290289"/>
    </source>
</evidence>
<comment type="caution">
    <text evidence="7">The sequence shown here is derived from an EMBL/GenBank/DDBJ whole genome shotgun (WGS) entry which is preliminary data.</text>
</comment>
<evidence type="ECO:0000256" key="3">
    <source>
        <dbReference type="ARBA" id="ARBA00023125"/>
    </source>
</evidence>
<gene>
    <name evidence="7" type="ORF">DVH24_025667</name>
</gene>
<reference evidence="7 8" key="1">
    <citation type="submission" date="2018-10" db="EMBL/GenBank/DDBJ databases">
        <title>A high-quality apple genome assembly.</title>
        <authorList>
            <person name="Hu J."/>
        </authorList>
    </citation>
    <scope>NUCLEOTIDE SEQUENCE [LARGE SCALE GENOMIC DNA]</scope>
    <source>
        <strain evidence="8">cv. HFTH1</strain>
        <tissue evidence="7">Young leaf</tissue>
    </source>
</reference>
<protein>
    <recommendedName>
        <fullName evidence="6">Myb-like domain-containing protein</fullName>
    </recommendedName>
</protein>
<dbReference type="EMBL" id="RDQH01000328">
    <property type="protein sequence ID" value="RXI06531.1"/>
    <property type="molecule type" value="Genomic_DNA"/>
</dbReference>
<dbReference type="GO" id="GO:0003677">
    <property type="term" value="F:DNA binding"/>
    <property type="evidence" value="ECO:0007669"/>
    <property type="project" value="UniProtKB-KW"/>
</dbReference>
<evidence type="ECO:0000259" key="6">
    <source>
        <dbReference type="PROSITE" id="PS50090"/>
    </source>
</evidence>
<feature type="domain" description="Myb-like" evidence="6">
    <location>
        <begin position="106"/>
        <end position="171"/>
    </location>
</feature>
<proteinExistence type="predicted"/>
<dbReference type="GO" id="GO:0006355">
    <property type="term" value="P:regulation of DNA-templated transcription"/>
    <property type="evidence" value="ECO:0007669"/>
    <property type="project" value="UniProtKB-ARBA"/>
</dbReference>